<accession>A0A6J7F3Y4</accession>
<dbReference type="EMBL" id="CAFBLX010000082">
    <property type="protein sequence ID" value="CAB4886899.1"/>
    <property type="molecule type" value="Genomic_DNA"/>
</dbReference>
<gene>
    <name evidence="2" type="ORF">UFOPK3472_01471</name>
</gene>
<name>A0A6J7F3Y4_9ZZZZ</name>
<proteinExistence type="predicted"/>
<protein>
    <submittedName>
        <fullName evidence="2">Unannotated protein</fullName>
    </submittedName>
</protein>
<feature type="compositionally biased region" description="Basic and acidic residues" evidence="1">
    <location>
        <begin position="75"/>
        <end position="89"/>
    </location>
</feature>
<sequence>MFGVRPGGSGSRITEIASRRLLYRPRHGSVRTVRLHVGSLDHDIVERTRIGSALAVVPQETDRRTGPAARWSGTHHRDVPTDDVRSGSDHRHRHLLRALARRSRSRSSRGPVVPGRRNCRRARRYLLRRNGLGGAGVGIDVLLRIRDDGGGGRDGCCGLPAAGVRGVECRGGGRLERIPQRTSRQSLRLHHPARVVRGTG</sequence>
<evidence type="ECO:0000256" key="1">
    <source>
        <dbReference type="SAM" id="MobiDB-lite"/>
    </source>
</evidence>
<organism evidence="2">
    <name type="scientific">freshwater metagenome</name>
    <dbReference type="NCBI Taxonomy" id="449393"/>
    <lineage>
        <taxon>unclassified sequences</taxon>
        <taxon>metagenomes</taxon>
        <taxon>ecological metagenomes</taxon>
    </lineage>
</organism>
<evidence type="ECO:0000313" key="2">
    <source>
        <dbReference type="EMBL" id="CAB4886899.1"/>
    </source>
</evidence>
<reference evidence="2" key="1">
    <citation type="submission" date="2020-05" db="EMBL/GenBank/DDBJ databases">
        <authorList>
            <person name="Chiriac C."/>
            <person name="Salcher M."/>
            <person name="Ghai R."/>
            <person name="Kavagutti S V."/>
        </authorList>
    </citation>
    <scope>NUCLEOTIDE SEQUENCE</scope>
</reference>
<dbReference type="AlphaFoldDB" id="A0A6J7F3Y4"/>
<feature type="region of interest" description="Disordered" evidence="1">
    <location>
        <begin position="59"/>
        <end position="91"/>
    </location>
</feature>